<name>A0A2Z6NNH3_TRISU</name>
<accession>A0A2Z6NNH3</accession>
<keyword evidence="3" id="KW-1185">Reference proteome</keyword>
<reference evidence="3" key="1">
    <citation type="journal article" date="2017" name="Front. Plant Sci.">
        <title>Climate Clever Clovers: New Paradigm to Reduce the Environmental Footprint of Ruminants by Breeding Low Methanogenic Forages Utilizing Haplotype Variation.</title>
        <authorList>
            <person name="Kaur P."/>
            <person name="Appels R."/>
            <person name="Bayer P.E."/>
            <person name="Keeble-Gagnere G."/>
            <person name="Wang J."/>
            <person name="Hirakawa H."/>
            <person name="Shirasawa K."/>
            <person name="Vercoe P."/>
            <person name="Stefanova K."/>
            <person name="Durmic Z."/>
            <person name="Nichols P."/>
            <person name="Revell C."/>
            <person name="Isobe S.N."/>
            <person name="Edwards D."/>
            <person name="Erskine W."/>
        </authorList>
    </citation>
    <scope>NUCLEOTIDE SEQUENCE [LARGE SCALE GENOMIC DNA]</scope>
    <source>
        <strain evidence="3">cv. Daliak</strain>
    </source>
</reference>
<sequence length="165" mass="19075">MATNSKRFVTLKNSNWKIELFELDNLFKLELDLHRVRRSHKYAHLDVDDGDDWGTDLDEFDDDDDDECRKPIVVADTNLEPPSLTPPKEMSLEERLFSEMMLLRKQRRANAANAAKKKTRDTLFLCDGRKTAEKRSERSAQITLQKKDRLSGESENMSSKSGCSH</sequence>
<dbReference type="AlphaFoldDB" id="A0A2Z6NNH3"/>
<gene>
    <name evidence="2" type="ORF">TSUD_144700</name>
</gene>
<proteinExistence type="predicted"/>
<organism evidence="2 3">
    <name type="scientific">Trifolium subterraneum</name>
    <name type="common">Subterranean clover</name>
    <dbReference type="NCBI Taxonomy" id="3900"/>
    <lineage>
        <taxon>Eukaryota</taxon>
        <taxon>Viridiplantae</taxon>
        <taxon>Streptophyta</taxon>
        <taxon>Embryophyta</taxon>
        <taxon>Tracheophyta</taxon>
        <taxon>Spermatophyta</taxon>
        <taxon>Magnoliopsida</taxon>
        <taxon>eudicotyledons</taxon>
        <taxon>Gunneridae</taxon>
        <taxon>Pentapetalae</taxon>
        <taxon>rosids</taxon>
        <taxon>fabids</taxon>
        <taxon>Fabales</taxon>
        <taxon>Fabaceae</taxon>
        <taxon>Papilionoideae</taxon>
        <taxon>50 kb inversion clade</taxon>
        <taxon>NPAAA clade</taxon>
        <taxon>Hologalegina</taxon>
        <taxon>IRL clade</taxon>
        <taxon>Trifolieae</taxon>
        <taxon>Trifolium</taxon>
    </lineage>
</organism>
<evidence type="ECO:0000256" key="1">
    <source>
        <dbReference type="SAM" id="MobiDB-lite"/>
    </source>
</evidence>
<dbReference type="EMBL" id="DF973519">
    <property type="protein sequence ID" value="GAU33209.1"/>
    <property type="molecule type" value="Genomic_DNA"/>
</dbReference>
<evidence type="ECO:0000313" key="2">
    <source>
        <dbReference type="EMBL" id="GAU33209.1"/>
    </source>
</evidence>
<feature type="compositionally biased region" description="Polar residues" evidence="1">
    <location>
        <begin position="153"/>
        <end position="165"/>
    </location>
</feature>
<evidence type="ECO:0000313" key="3">
    <source>
        <dbReference type="Proteomes" id="UP000242715"/>
    </source>
</evidence>
<protein>
    <submittedName>
        <fullName evidence="2">Uncharacterized protein</fullName>
    </submittedName>
</protein>
<dbReference type="Proteomes" id="UP000242715">
    <property type="component" value="Unassembled WGS sequence"/>
</dbReference>
<feature type="region of interest" description="Disordered" evidence="1">
    <location>
        <begin position="133"/>
        <end position="165"/>
    </location>
</feature>